<evidence type="ECO:0000256" key="5">
    <source>
        <dbReference type="ARBA" id="ARBA00023128"/>
    </source>
</evidence>
<evidence type="ECO:0000256" key="7">
    <source>
        <dbReference type="RuleBase" id="RU364114"/>
    </source>
</evidence>
<evidence type="ECO:0000313" key="9">
    <source>
        <dbReference type="Proteomes" id="UP000076761"/>
    </source>
</evidence>
<dbReference type="GO" id="GO:0032259">
    <property type="term" value="P:methylation"/>
    <property type="evidence" value="ECO:0007669"/>
    <property type="project" value="UniProtKB-KW"/>
</dbReference>
<dbReference type="GO" id="GO:0032981">
    <property type="term" value="P:mitochondrial respiratory chain complex I assembly"/>
    <property type="evidence" value="ECO:0007669"/>
    <property type="project" value="TreeGrafter"/>
</dbReference>
<evidence type="ECO:0000313" key="8">
    <source>
        <dbReference type="EMBL" id="KZT29823.1"/>
    </source>
</evidence>
<comment type="catalytic activity">
    <reaction evidence="6 7">
        <text>L-arginyl-[protein] + 2 S-adenosyl-L-methionine = N(omega),N(omega)'-dimethyl-L-arginyl-[protein] + 2 S-adenosyl-L-homocysteine + 2 H(+)</text>
        <dbReference type="Rhea" id="RHEA:48108"/>
        <dbReference type="Rhea" id="RHEA-COMP:10532"/>
        <dbReference type="Rhea" id="RHEA-COMP:11992"/>
        <dbReference type="ChEBI" id="CHEBI:15378"/>
        <dbReference type="ChEBI" id="CHEBI:29965"/>
        <dbReference type="ChEBI" id="CHEBI:57856"/>
        <dbReference type="ChEBI" id="CHEBI:59789"/>
        <dbReference type="ChEBI" id="CHEBI:88221"/>
        <dbReference type="EC" id="2.1.1.320"/>
    </reaction>
</comment>
<dbReference type="GO" id="GO:0005739">
    <property type="term" value="C:mitochondrion"/>
    <property type="evidence" value="ECO:0007669"/>
    <property type="project" value="UniProtKB-SubCell"/>
</dbReference>
<dbReference type="Proteomes" id="UP000076761">
    <property type="component" value="Unassembled WGS sequence"/>
</dbReference>
<dbReference type="PANTHER" id="PTHR12049">
    <property type="entry name" value="PROTEIN ARGININE METHYLTRANSFERASE NDUFAF7, MITOCHONDRIAL"/>
    <property type="match status" value="1"/>
</dbReference>
<dbReference type="InterPro" id="IPR038375">
    <property type="entry name" value="NDUFAF7_sf"/>
</dbReference>
<comment type="function">
    <text evidence="7">Arginine methyltransferase involved in the assembly or stability of mitochondrial NADH:ubiquinone oxidoreductase complex (complex I).</text>
</comment>
<dbReference type="SUPFAM" id="SSF53335">
    <property type="entry name" value="S-adenosyl-L-methionine-dependent methyltransferases"/>
    <property type="match status" value="1"/>
</dbReference>
<dbReference type="Pfam" id="PF02636">
    <property type="entry name" value="Methyltransf_28"/>
    <property type="match status" value="1"/>
</dbReference>
<evidence type="ECO:0000256" key="3">
    <source>
        <dbReference type="ARBA" id="ARBA00022603"/>
    </source>
</evidence>
<keyword evidence="3 7" id="KW-0489">Methyltransferase</keyword>
<comment type="subcellular location">
    <subcellularLocation>
        <location evidence="1 7">Mitochondrion</location>
    </subcellularLocation>
</comment>
<dbReference type="GO" id="GO:0035243">
    <property type="term" value="F:protein-arginine omega-N symmetric methyltransferase activity"/>
    <property type="evidence" value="ECO:0007669"/>
    <property type="project" value="UniProtKB-EC"/>
</dbReference>
<gene>
    <name evidence="8" type="ORF">NEOLEDRAFT_1153711</name>
</gene>
<dbReference type="InParanoid" id="A0A165VKX1"/>
<evidence type="ECO:0000256" key="1">
    <source>
        <dbReference type="ARBA" id="ARBA00004173"/>
    </source>
</evidence>
<dbReference type="OrthoDB" id="438553at2759"/>
<comment type="similarity">
    <text evidence="2 7">Belongs to the NDUFAF7 family.</text>
</comment>
<reference evidence="8 9" key="1">
    <citation type="journal article" date="2016" name="Mol. Biol. Evol.">
        <title>Comparative Genomics of Early-Diverging Mushroom-Forming Fungi Provides Insights into the Origins of Lignocellulose Decay Capabilities.</title>
        <authorList>
            <person name="Nagy L.G."/>
            <person name="Riley R."/>
            <person name="Tritt A."/>
            <person name="Adam C."/>
            <person name="Daum C."/>
            <person name="Floudas D."/>
            <person name="Sun H."/>
            <person name="Yadav J.S."/>
            <person name="Pangilinan J."/>
            <person name="Larsson K.H."/>
            <person name="Matsuura K."/>
            <person name="Barry K."/>
            <person name="Labutti K."/>
            <person name="Kuo R."/>
            <person name="Ohm R.A."/>
            <person name="Bhattacharya S.S."/>
            <person name="Shirouzu T."/>
            <person name="Yoshinaga Y."/>
            <person name="Martin F.M."/>
            <person name="Grigoriev I.V."/>
            <person name="Hibbett D.S."/>
        </authorList>
    </citation>
    <scope>NUCLEOTIDE SEQUENCE [LARGE SCALE GENOMIC DNA]</scope>
    <source>
        <strain evidence="8 9">HHB14362 ss-1</strain>
    </source>
</reference>
<protein>
    <recommendedName>
        <fullName evidence="7">Protein arginine methyltransferase NDUFAF7</fullName>
        <ecNumber evidence="7">2.1.1.320</ecNumber>
    </recommendedName>
</protein>
<dbReference type="EC" id="2.1.1.320" evidence="7"/>
<dbReference type="Gene3D" id="3.40.50.12710">
    <property type="match status" value="1"/>
</dbReference>
<evidence type="ECO:0000256" key="6">
    <source>
        <dbReference type="ARBA" id="ARBA00048612"/>
    </source>
</evidence>
<name>A0A165VKX1_9AGAM</name>
<dbReference type="PANTHER" id="PTHR12049:SF7">
    <property type="entry name" value="PROTEIN ARGININE METHYLTRANSFERASE NDUFAF7, MITOCHONDRIAL"/>
    <property type="match status" value="1"/>
</dbReference>
<organism evidence="8 9">
    <name type="scientific">Neolentinus lepideus HHB14362 ss-1</name>
    <dbReference type="NCBI Taxonomy" id="1314782"/>
    <lineage>
        <taxon>Eukaryota</taxon>
        <taxon>Fungi</taxon>
        <taxon>Dikarya</taxon>
        <taxon>Basidiomycota</taxon>
        <taxon>Agaricomycotina</taxon>
        <taxon>Agaricomycetes</taxon>
        <taxon>Gloeophyllales</taxon>
        <taxon>Gloeophyllaceae</taxon>
        <taxon>Neolentinus</taxon>
    </lineage>
</organism>
<dbReference type="AlphaFoldDB" id="A0A165VKX1"/>
<keyword evidence="5 7" id="KW-0496">Mitochondrion</keyword>
<evidence type="ECO:0000256" key="2">
    <source>
        <dbReference type="ARBA" id="ARBA00005891"/>
    </source>
</evidence>
<dbReference type="STRING" id="1314782.A0A165VKX1"/>
<evidence type="ECO:0000256" key="4">
    <source>
        <dbReference type="ARBA" id="ARBA00022679"/>
    </source>
</evidence>
<dbReference type="InterPro" id="IPR003788">
    <property type="entry name" value="NDUFAF7"/>
</dbReference>
<sequence>MAVLRSRKCPGTNFRDTHPMRSYASFPENFTKVEKILLDNIRAAGPITFASYMQMCLSHPTYGYYTNPANPIFGTQGDFVTSPEISQVFGELVGIWLLSQWMQAGQSRRIRLVELGPGRGTLMEDILRTLSSFPSCAQSIRDVHLIETSQPLCSIQESRLRPTATRLDVNMQWHDGLDLLPIQNDAFTMVVAHEFFDALPFHLLQNTNEGWKEILIASSVPAPSSAETSFDSQPPEAPKSRFQTVLSPTPLSRVLAVSSPRFSELPTGTTLEVSPVGWSIARQVAQLVGGDEDGEGSGCALIMDYGDDHFFGKSFRAFKNHQIVDPFALPGECDLTVNVDFAYLREAAQDRAKPLGPISQADFLLGMGLGQRVDALARAAKHEERTEGIREAARRLVDRNGMGEQYKVFGMVGKERQVKAEYVWPFVEE</sequence>
<accession>A0A165VKX1</accession>
<dbReference type="EMBL" id="KV425553">
    <property type="protein sequence ID" value="KZT29823.1"/>
    <property type="molecule type" value="Genomic_DNA"/>
</dbReference>
<keyword evidence="9" id="KW-1185">Reference proteome</keyword>
<dbReference type="InterPro" id="IPR029063">
    <property type="entry name" value="SAM-dependent_MTases_sf"/>
</dbReference>
<proteinExistence type="inferred from homology"/>
<keyword evidence="4 7" id="KW-0808">Transferase</keyword>